<evidence type="ECO:0000256" key="7">
    <source>
        <dbReference type="ARBA" id="ARBA00013227"/>
    </source>
</evidence>
<feature type="chain" id="PRO_5046097419" description="Regucalcin" evidence="16">
    <location>
        <begin position="22"/>
        <end position="351"/>
    </location>
</feature>
<evidence type="ECO:0000313" key="18">
    <source>
        <dbReference type="Proteomes" id="UP000829291"/>
    </source>
</evidence>
<feature type="active site" description="Proton donor/acceptor" evidence="14">
    <location>
        <position position="251"/>
    </location>
</feature>
<comment type="catalytic activity">
    <reaction evidence="1">
        <text>D-glucono-1,5-lactone + H2O = D-gluconate + H(+)</text>
        <dbReference type="Rhea" id="RHEA:10440"/>
        <dbReference type="ChEBI" id="CHEBI:15377"/>
        <dbReference type="ChEBI" id="CHEBI:15378"/>
        <dbReference type="ChEBI" id="CHEBI:16217"/>
        <dbReference type="ChEBI" id="CHEBI:18391"/>
        <dbReference type="EC" id="3.1.1.17"/>
    </reaction>
</comment>
<evidence type="ECO:0000256" key="16">
    <source>
        <dbReference type="SAM" id="SignalP"/>
    </source>
</evidence>
<dbReference type="Gene3D" id="2.120.10.30">
    <property type="entry name" value="TolB, C-terminal domain"/>
    <property type="match status" value="1"/>
</dbReference>
<dbReference type="OrthoDB" id="423498at2759"/>
<dbReference type="EC" id="3.1.1.17" evidence="7"/>
<evidence type="ECO:0000256" key="9">
    <source>
        <dbReference type="ARBA" id="ARBA00022490"/>
    </source>
</evidence>
<keyword evidence="16" id="KW-0732">Signal</keyword>
<accession>A0A6J0C5K1</accession>
<comment type="similarity">
    <text evidence="6">Belongs to the SMP-30/CGR1 family.</text>
</comment>
<dbReference type="SUPFAM" id="SSF63829">
    <property type="entry name" value="Calcium-dependent phosphotriesterase"/>
    <property type="match status" value="1"/>
</dbReference>
<feature type="signal peptide" evidence="16">
    <location>
        <begin position="1"/>
        <end position="21"/>
    </location>
</feature>
<dbReference type="GO" id="GO:0004341">
    <property type="term" value="F:gluconolactonase activity"/>
    <property type="evidence" value="ECO:0007669"/>
    <property type="project" value="UniProtKB-EC"/>
</dbReference>
<dbReference type="PRINTS" id="PR01791">
    <property type="entry name" value="REGUCALCIN"/>
</dbReference>
<feature type="domain" description="SMP-30/Gluconolactonase/LRE-like region" evidence="17">
    <location>
        <begin position="53"/>
        <end position="310"/>
    </location>
</feature>
<evidence type="ECO:0000256" key="15">
    <source>
        <dbReference type="PIRSR" id="PIRSR605511-2"/>
    </source>
</evidence>
<evidence type="ECO:0000256" key="12">
    <source>
        <dbReference type="ARBA" id="ARBA00022837"/>
    </source>
</evidence>
<feature type="binding site" evidence="15">
    <location>
        <position position="146"/>
    </location>
    <ligand>
        <name>substrate</name>
    </ligand>
</feature>
<comment type="cofactor">
    <cofactor evidence="15">
        <name>Zn(2+)</name>
        <dbReference type="ChEBI" id="CHEBI:29105"/>
    </cofactor>
    <text evidence="15">Binds 1 divalent metal cation per subunit.</text>
</comment>
<dbReference type="GO" id="GO:0019853">
    <property type="term" value="P:L-ascorbic acid biosynthetic process"/>
    <property type="evidence" value="ECO:0007669"/>
    <property type="project" value="TreeGrafter"/>
</dbReference>
<name>A0A6J0C5K1_NEOLC</name>
<comment type="cofactor">
    <cofactor evidence="4">
        <name>Mg(2+)</name>
        <dbReference type="ChEBI" id="CHEBI:18420"/>
    </cofactor>
</comment>
<evidence type="ECO:0000256" key="10">
    <source>
        <dbReference type="ARBA" id="ARBA00022723"/>
    </source>
</evidence>
<dbReference type="InParanoid" id="A0A6J0C5K1"/>
<evidence type="ECO:0000256" key="11">
    <source>
        <dbReference type="ARBA" id="ARBA00022801"/>
    </source>
</evidence>
<evidence type="ECO:0000256" key="8">
    <source>
        <dbReference type="ARBA" id="ARBA00016808"/>
    </source>
</evidence>
<evidence type="ECO:0000256" key="2">
    <source>
        <dbReference type="ARBA" id="ARBA00001913"/>
    </source>
</evidence>
<dbReference type="GO" id="GO:0005509">
    <property type="term" value="F:calcium ion binding"/>
    <property type="evidence" value="ECO:0007669"/>
    <property type="project" value="InterPro"/>
</dbReference>
<dbReference type="Proteomes" id="UP000829291">
    <property type="component" value="Chromosome 4"/>
</dbReference>
<dbReference type="Pfam" id="PF08450">
    <property type="entry name" value="SGL"/>
    <property type="match status" value="1"/>
</dbReference>
<evidence type="ECO:0000256" key="5">
    <source>
        <dbReference type="ARBA" id="ARBA00004496"/>
    </source>
</evidence>
<dbReference type="AlphaFoldDB" id="A0A6J0C5K1"/>
<keyword evidence="18" id="KW-1185">Reference proteome</keyword>
<evidence type="ECO:0000313" key="19">
    <source>
        <dbReference type="RefSeq" id="XP_015521649.2"/>
    </source>
</evidence>
<dbReference type="InterPro" id="IPR011042">
    <property type="entry name" value="6-blade_b-propeller_TolB-like"/>
</dbReference>
<dbReference type="PANTHER" id="PTHR10907">
    <property type="entry name" value="REGUCALCIN"/>
    <property type="match status" value="1"/>
</dbReference>
<evidence type="ECO:0000259" key="17">
    <source>
        <dbReference type="Pfam" id="PF08450"/>
    </source>
</evidence>
<feature type="binding site" evidence="15">
    <location>
        <position position="199"/>
    </location>
    <ligand>
        <name>a divalent metal cation</name>
        <dbReference type="ChEBI" id="CHEBI:60240"/>
    </ligand>
</feature>
<reference evidence="19" key="1">
    <citation type="submission" date="2025-08" db="UniProtKB">
        <authorList>
            <consortium name="RefSeq"/>
        </authorList>
    </citation>
    <scope>IDENTIFICATION</scope>
    <source>
        <tissue evidence="19">Thorax and Abdomen</tissue>
    </source>
</reference>
<evidence type="ECO:0000256" key="14">
    <source>
        <dbReference type="PIRSR" id="PIRSR605511-1"/>
    </source>
</evidence>
<comment type="cofactor">
    <cofactor evidence="2">
        <name>Ca(2+)</name>
        <dbReference type="ChEBI" id="CHEBI:29108"/>
    </cofactor>
</comment>
<dbReference type="RefSeq" id="XP_015521649.2">
    <property type="nucleotide sequence ID" value="XM_015666163.2"/>
</dbReference>
<dbReference type="InterPro" id="IPR005511">
    <property type="entry name" value="SMP-30"/>
</dbReference>
<dbReference type="PRINTS" id="PR01790">
    <property type="entry name" value="SMP30FAMILY"/>
</dbReference>
<dbReference type="InterPro" id="IPR008367">
    <property type="entry name" value="Regucalcin"/>
</dbReference>
<dbReference type="PANTHER" id="PTHR10907:SF47">
    <property type="entry name" value="REGUCALCIN"/>
    <property type="match status" value="1"/>
</dbReference>
<evidence type="ECO:0000256" key="6">
    <source>
        <dbReference type="ARBA" id="ARBA00008853"/>
    </source>
</evidence>
<comment type="cofactor">
    <cofactor evidence="3">
        <name>Mn(2+)</name>
        <dbReference type="ChEBI" id="CHEBI:29035"/>
    </cofactor>
</comment>
<dbReference type="GO" id="GO:0030234">
    <property type="term" value="F:enzyme regulator activity"/>
    <property type="evidence" value="ECO:0007669"/>
    <property type="project" value="InterPro"/>
</dbReference>
<feature type="binding site" evidence="15">
    <location>
        <position position="166"/>
    </location>
    <ligand>
        <name>substrate</name>
    </ligand>
</feature>
<dbReference type="GeneID" id="107225633"/>
<evidence type="ECO:0000256" key="3">
    <source>
        <dbReference type="ARBA" id="ARBA00001936"/>
    </source>
</evidence>
<organism evidence="19">
    <name type="scientific">Neodiprion lecontei</name>
    <name type="common">Redheaded pine sawfly</name>
    <dbReference type="NCBI Taxonomy" id="441921"/>
    <lineage>
        <taxon>Eukaryota</taxon>
        <taxon>Metazoa</taxon>
        <taxon>Ecdysozoa</taxon>
        <taxon>Arthropoda</taxon>
        <taxon>Hexapoda</taxon>
        <taxon>Insecta</taxon>
        <taxon>Pterygota</taxon>
        <taxon>Neoptera</taxon>
        <taxon>Endopterygota</taxon>
        <taxon>Hymenoptera</taxon>
        <taxon>Tenthredinoidea</taxon>
        <taxon>Diprionidae</taxon>
        <taxon>Diprioninae</taxon>
        <taxon>Neodiprion</taxon>
    </lineage>
</organism>
<sequence>MQSHSTVFIFGIILLPFVALASPDELSNPRDQECVQIPKVVTVEQVTEPVQHAEGPHWNYQSQTLIFVDIHAQRIYHLNTVTGKLTFAYIANGPVGFAIPVESSPDQFIAGSGTDLVLVTWDSETNSSNPQIELLFTVDRDRNGTRFNDAKCDSHGRLWAGTMGLESSAGDIVLHQASLYRITSDLVPERVIVPVSLSNGLTWNHGNNKFYYIDTPTHQIAAYDFDANTGNISNKRIAFDLEKHNIGGHPDGMTIDTNDNLWIAVYGGRHILNIDPVKGRLLRAIEIPADKVTSLMFGSPSMDILYVTTSRYGMTDAEITTQPRAGCVFAVKGLGVKGYPANTFTRNGTIS</sequence>
<gene>
    <name evidence="19" type="primary">LOC107225633</name>
</gene>
<feature type="binding site" evidence="15">
    <location>
        <position position="251"/>
    </location>
    <ligand>
        <name>a divalent metal cation</name>
        <dbReference type="ChEBI" id="CHEBI:60240"/>
    </ligand>
</feature>
<evidence type="ECO:0000256" key="13">
    <source>
        <dbReference type="ARBA" id="ARBA00032464"/>
    </source>
</evidence>
<dbReference type="GO" id="GO:0005737">
    <property type="term" value="C:cytoplasm"/>
    <property type="evidence" value="ECO:0007669"/>
    <property type="project" value="UniProtKB-SubCell"/>
</dbReference>
<evidence type="ECO:0000256" key="4">
    <source>
        <dbReference type="ARBA" id="ARBA00001946"/>
    </source>
</evidence>
<keyword evidence="15" id="KW-0862">Zinc</keyword>
<dbReference type="InterPro" id="IPR013658">
    <property type="entry name" value="SGL"/>
</dbReference>
<comment type="subcellular location">
    <subcellularLocation>
        <location evidence="5">Cytoplasm</location>
    </subcellularLocation>
</comment>
<dbReference type="KEGG" id="nlo:107225633"/>
<protein>
    <recommendedName>
        <fullName evidence="8">Regucalcin</fullName>
        <ecNumber evidence="7">3.1.1.17</ecNumber>
    </recommendedName>
    <alternativeName>
        <fullName evidence="13">Gluconolactonase</fullName>
    </alternativeName>
</protein>
<evidence type="ECO:0000256" key="1">
    <source>
        <dbReference type="ARBA" id="ARBA00001589"/>
    </source>
</evidence>
<proteinExistence type="inferred from homology"/>
<feature type="binding site" evidence="15">
    <location>
        <position position="148"/>
    </location>
    <ligand>
        <name>substrate</name>
    </ligand>
</feature>
<keyword evidence="10 15" id="KW-0479">Metal-binding</keyword>
<feature type="binding site" evidence="15">
    <location>
        <position position="54"/>
    </location>
    <ligand>
        <name>a divalent metal cation</name>
        <dbReference type="ChEBI" id="CHEBI:60240"/>
    </ligand>
</feature>
<keyword evidence="11" id="KW-0378">Hydrolase</keyword>
<keyword evidence="9" id="KW-0963">Cytoplasm</keyword>
<keyword evidence="12" id="KW-0106">Calcium</keyword>